<evidence type="ECO:0000256" key="2">
    <source>
        <dbReference type="SAM" id="Phobius"/>
    </source>
</evidence>
<evidence type="ECO:0000313" key="3">
    <source>
        <dbReference type="EMBL" id="THZ43383.1"/>
    </source>
</evidence>
<keyword evidence="2" id="KW-0472">Membrane</keyword>
<organism evidence="3 4">
    <name type="scientific">Aureobasidium pullulans</name>
    <name type="common">Black yeast</name>
    <name type="synonym">Pullularia pullulans</name>
    <dbReference type="NCBI Taxonomy" id="5580"/>
    <lineage>
        <taxon>Eukaryota</taxon>
        <taxon>Fungi</taxon>
        <taxon>Dikarya</taxon>
        <taxon>Ascomycota</taxon>
        <taxon>Pezizomycotina</taxon>
        <taxon>Dothideomycetes</taxon>
        <taxon>Dothideomycetidae</taxon>
        <taxon>Dothideales</taxon>
        <taxon>Saccotheciaceae</taxon>
        <taxon>Aureobasidium</taxon>
    </lineage>
</organism>
<name>A0A4S9UWH7_AURPU</name>
<sequence>MSVKFLDIAPALPASVALVYVTSFTNVWNHVLPSWVNAEASDVQINYKPQMLDEEAKGQNPTSIPDRKSPLEASSFLLHMGHHSLTTTKFFSDDQSCSIDACIGQLGLVVAELAVYYYRTGIWVQNQLILLGACWACMIIRSLWPTLHPVFDELSSLLIAATAIGAILPHDSPKESKPYSADQKTSESSTGASLTRGEEKEPQRLLVHMHIFSVSVLLIFLLDRHGVSSPTGYLAWRRLWIPILLITLRGAIEDWRVTGQYSRAFTSHVQAWIHKTYASMPQNAYWGIYRPLSAIAPFLICGAMTSFLTSCLGFQYLILGLPRTGPSFRDGGMLGAIVFVSVACVVLVLRGRDMGQGTDLRMWRYNMAILAAFGQTVTGLVGFAGVLFVLKWSFWSGRVK</sequence>
<feature type="transmembrane region" description="Helical" evidence="2">
    <location>
        <begin position="331"/>
        <end position="349"/>
    </location>
</feature>
<evidence type="ECO:0000256" key="1">
    <source>
        <dbReference type="SAM" id="MobiDB-lite"/>
    </source>
</evidence>
<protein>
    <submittedName>
        <fullName evidence="3">Uncharacterized protein</fullName>
    </submittedName>
</protein>
<feature type="region of interest" description="Disordered" evidence="1">
    <location>
        <begin position="172"/>
        <end position="197"/>
    </location>
</feature>
<accession>A0A4S9UWH7</accession>
<reference evidence="3 4" key="1">
    <citation type="submission" date="2018-10" db="EMBL/GenBank/DDBJ databases">
        <title>Fifty Aureobasidium pullulans genomes reveal a recombining polyextremotolerant generalist.</title>
        <authorList>
            <person name="Gostincar C."/>
            <person name="Turk M."/>
            <person name="Zajc J."/>
            <person name="Gunde-Cimerman N."/>
        </authorList>
    </citation>
    <scope>NUCLEOTIDE SEQUENCE [LARGE SCALE GENOMIC DNA]</scope>
    <source>
        <strain evidence="3 4">EXF-3844</strain>
    </source>
</reference>
<feature type="transmembrane region" description="Helical" evidence="2">
    <location>
        <begin position="369"/>
        <end position="390"/>
    </location>
</feature>
<comment type="caution">
    <text evidence="3">The sequence shown here is derived from an EMBL/GenBank/DDBJ whole genome shotgun (WGS) entry which is preliminary data.</text>
</comment>
<dbReference type="EMBL" id="QZBN01000438">
    <property type="protein sequence ID" value="THZ43383.1"/>
    <property type="molecule type" value="Genomic_DNA"/>
</dbReference>
<feature type="compositionally biased region" description="Polar residues" evidence="1">
    <location>
        <begin position="182"/>
        <end position="193"/>
    </location>
</feature>
<dbReference type="Proteomes" id="UP000310121">
    <property type="component" value="Unassembled WGS sequence"/>
</dbReference>
<feature type="transmembrane region" description="Helical" evidence="2">
    <location>
        <begin position="205"/>
        <end position="222"/>
    </location>
</feature>
<dbReference type="AlphaFoldDB" id="A0A4S9UWH7"/>
<proteinExistence type="predicted"/>
<feature type="transmembrane region" description="Helical" evidence="2">
    <location>
        <begin position="295"/>
        <end position="319"/>
    </location>
</feature>
<keyword evidence="2" id="KW-0812">Transmembrane</keyword>
<gene>
    <name evidence="3" type="ORF">D6C90_05053</name>
</gene>
<keyword evidence="2" id="KW-1133">Transmembrane helix</keyword>
<evidence type="ECO:0000313" key="4">
    <source>
        <dbReference type="Proteomes" id="UP000310121"/>
    </source>
</evidence>